<proteinExistence type="predicted"/>
<dbReference type="Pfam" id="PF04234">
    <property type="entry name" value="CopC"/>
    <property type="match status" value="1"/>
</dbReference>
<accession>A0A645DPX4</accession>
<sequence>MFSLFLHNYLMNCWFKEDEEMKLFQNKMSALRNVLVAAMMIVATTTTFAHVSLVSAIPAVNASVLSQPKNLTLNFGAEVMLMNVKLLDAQRRDVPLKYEVTHDLKKSFNVDLPKLKKGKYTVVWTTMGKDGHNMNGEYSFTIKSTK</sequence>
<dbReference type="GO" id="GO:0005507">
    <property type="term" value="F:copper ion binding"/>
    <property type="evidence" value="ECO:0007669"/>
    <property type="project" value="InterPro"/>
</dbReference>
<dbReference type="Gene3D" id="2.60.40.1220">
    <property type="match status" value="1"/>
</dbReference>
<protein>
    <recommendedName>
        <fullName evidence="3">CopC domain-containing protein</fullName>
    </recommendedName>
</protein>
<dbReference type="InterPro" id="IPR007348">
    <property type="entry name" value="CopC_dom"/>
</dbReference>
<feature type="domain" description="CopC" evidence="3">
    <location>
        <begin position="50"/>
        <end position="142"/>
    </location>
</feature>
<comment type="caution">
    <text evidence="4">The sequence shown here is derived from an EMBL/GenBank/DDBJ whole genome shotgun (WGS) entry which is preliminary data.</text>
</comment>
<evidence type="ECO:0000256" key="2">
    <source>
        <dbReference type="ARBA" id="ARBA00023008"/>
    </source>
</evidence>
<dbReference type="InterPro" id="IPR014755">
    <property type="entry name" value="Cu-Rt/internalin_Ig-like"/>
</dbReference>
<evidence type="ECO:0000259" key="3">
    <source>
        <dbReference type="Pfam" id="PF04234"/>
    </source>
</evidence>
<evidence type="ECO:0000256" key="1">
    <source>
        <dbReference type="ARBA" id="ARBA00022729"/>
    </source>
</evidence>
<name>A0A645DPX4_9ZZZZ</name>
<dbReference type="GO" id="GO:0046688">
    <property type="term" value="P:response to copper ion"/>
    <property type="evidence" value="ECO:0007669"/>
    <property type="project" value="InterPro"/>
</dbReference>
<dbReference type="InterPro" id="IPR014756">
    <property type="entry name" value="Ig_E-set"/>
</dbReference>
<gene>
    <name evidence="4" type="ORF">SDC9_138661</name>
</gene>
<dbReference type="EMBL" id="VSSQ01038573">
    <property type="protein sequence ID" value="MPM91530.1"/>
    <property type="molecule type" value="Genomic_DNA"/>
</dbReference>
<dbReference type="GO" id="GO:0042597">
    <property type="term" value="C:periplasmic space"/>
    <property type="evidence" value="ECO:0007669"/>
    <property type="project" value="InterPro"/>
</dbReference>
<organism evidence="4">
    <name type="scientific">bioreactor metagenome</name>
    <dbReference type="NCBI Taxonomy" id="1076179"/>
    <lineage>
        <taxon>unclassified sequences</taxon>
        <taxon>metagenomes</taxon>
        <taxon>ecological metagenomes</taxon>
    </lineage>
</organism>
<keyword evidence="2" id="KW-0186">Copper</keyword>
<keyword evidence="1" id="KW-0732">Signal</keyword>
<reference evidence="4" key="1">
    <citation type="submission" date="2019-08" db="EMBL/GenBank/DDBJ databases">
        <authorList>
            <person name="Kucharzyk K."/>
            <person name="Murdoch R.W."/>
            <person name="Higgins S."/>
            <person name="Loffler F."/>
        </authorList>
    </citation>
    <scope>NUCLEOTIDE SEQUENCE</scope>
</reference>
<evidence type="ECO:0000313" key="4">
    <source>
        <dbReference type="EMBL" id="MPM91530.1"/>
    </source>
</evidence>
<dbReference type="AlphaFoldDB" id="A0A645DPX4"/>
<dbReference type="SUPFAM" id="SSF81296">
    <property type="entry name" value="E set domains"/>
    <property type="match status" value="1"/>
</dbReference>